<dbReference type="GO" id="GO:0005524">
    <property type="term" value="F:ATP binding"/>
    <property type="evidence" value="ECO:0007669"/>
    <property type="project" value="InterPro"/>
</dbReference>
<dbReference type="InterPro" id="IPR001054">
    <property type="entry name" value="A/G_cyclase"/>
</dbReference>
<dbReference type="EC" id="4.6.1.2" evidence="3"/>
<keyword evidence="6 12" id="KW-1133">Transmembrane helix</keyword>
<evidence type="ECO:0000256" key="2">
    <source>
        <dbReference type="ARBA" id="ARBA00004167"/>
    </source>
</evidence>
<dbReference type="PANTHER" id="PTHR11920">
    <property type="entry name" value="GUANYLYL CYCLASE"/>
    <property type="match status" value="1"/>
</dbReference>
<dbReference type="InterPro" id="IPR029787">
    <property type="entry name" value="Nucleotide_cyclase"/>
</dbReference>
<dbReference type="InterPro" id="IPR050401">
    <property type="entry name" value="Cyclic_nucleotide_synthase"/>
</dbReference>
<keyword evidence="10" id="KW-0141">cGMP biosynthesis</keyword>
<dbReference type="InterPro" id="IPR011009">
    <property type="entry name" value="Kinase-like_dom_sf"/>
</dbReference>
<dbReference type="Pfam" id="PF12849">
    <property type="entry name" value="PBP_like_2"/>
    <property type="match status" value="1"/>
</dbReference>
<evidence type="ECO:0000256" key="9">
    <source>
        <dbReference type="ARBA" id="ARBA00023239"/>
    </source>
</evidence>
<evidence type="ECO:0000256" key="10">
    <source>
        <dbReference type="ARBA" id="ARBA00023293"/>
    </source>
</evidence>
<dbReference type="AlphaFoldDB" id="A0A1W0X7Y7"/>
<evidence type="ECO:0000256" key="6">
    <source>
        <dbReference type="ARBA" id="ARBA00022989"/>
    </source>
</evidence>
<dbReference type="CDD" id="cd07302">
    <property type="entry name" value="CHD"/>
    <property type="match status" value="1"/>
</dbReference>
<evidence type="ECO:0000256" key="5">
    <source>
        <dbReference type="ARBA" id="ARBA00022741"/>
    </source>
</evidence>
<dbReference type="InterPro" id="IPR024370">
    <property type="entry name" value="PBP_domain"/>
</dbReference>
<evidence type="ECO:0000256" key="1">
    <source>
        <dbReference type="ARBA" id="ARBA00001436"/>
    </source>
</evidence>
<dbReference type="GO" id="GO:0035556">
    <property type="term" value="P:intracellular signal transduction"/>
    <property type="evidence" value="ECO:0007669"/>
    <property type="project" value="InterPro"/>
</dbReference>
<evidence type="ECO:0000259" key="14">
    <source>
        <dbReference type="PROSITE" id="PS50011"/>
    </source>
</evidence>
<dbReference type="PROSITE" id="PS50125">
    <property type="entry name" value="GUANYLATE_CYCLASE_2"/>
    <property type="match status" value="1"/>
</dbReference>
<feature type="chain" id="PRO_5012167308" description="guanylate cyclase" evidence="13">
    <location>
        <begin position="22"/>
        <end position="1005"/>
    </location>
</feature>
<dbReference type="PROSITE" id="PS50011">
    <property type="entry name" value="PROTEIN_KINASE_DOM"/>
    <property type="match status" value="1"/>
</dbReference>
<dbReference type="Gene3D" id="1.10.510.10">
    <property type="entry name" value="Transferase(Phosphotransferase) domain 1"/>
    <property type="match status" value="1"/>
</dbReference>
<evidence type="ECO:0000256" key="8">
    <source>
        <dbReference type="ARBA" id="ARBA00023180"/>
    </source>
</evidence>
<gene>
    <name evidence="16" type="ORF">BV898_02406</name>
</gene>
<keyword evidence="7 12" id="KW-0472">Membrane</keyword>
<dbReference type="SMART" id="SM00044">
    <property type="entry name" value="CYCc"/>
    <property type="match status" value="1"/>
</dbReference>
<protein>
    <recommendedName>
        <fullName evidence="3">guanylate cyclase</fullName>
        <ecNumber evidence="3">4.6.1.2</ecNumber>
    </recommendedName>
</protein>
<evidence type="ECO:0000256" key="7">
    <source>
        <dbReference type="ARBA" id="ARBA00023136"/>
    </source>
</evidence>
<dbReference type="InterPro" id="IPR001245">
    <property type="entry name" value="Ser-Thr/Tyr_kinase_cat_dom"/>
</dbReference>
<reference evidence="17" key="1">
    <citation type="submission" date="2017-01" db="EMBL/GenBank/DDBJ databases">
        <title>Comparative genomics of anhydrobiosis in the tardigrade Hypsibius dujardini.</title>
        <authorList>
            <person name="Yoshida Y."/>
            <person name="Koutsovoulos G."/>
            <person name="Laetsch D."/>
            <person name="Stevens L."/>
            <person name="Kumar S."/>
            <person name="Horikawa D."/>
            <person name="Ishino K."/>
            <person name="Komine S."/>
            <person name="Tomita M."/>
            <person name="Blaxter M."/>
            <person name="Arakawa K."/>
        </authorList>
    </citation>
    <scope>NUCLEOTIDE SEQUENCE [LARGE SCALE GENOMIC DNA]</scope>
    <source>
        <strain evidence="17">Z151</strain>
    </source>
</reference>
<dbReference type="Pfam" id="PF07714">
    <property type="entry name" value="PK_Tyr_Ser-Thr"/>
    <property type="match status" value="1"/>
</dbReference>
<keyword evidence="8" id="KW-0325">Glycoprotein</keyword>
<keyword evidence="5" id="KW-0547">Nucleotide-binding</keyword>
<comment type="caution">
    <text evidence="16">The sequence shown here is derived from an EMBL/GenBank/DDBJ whole genome shotgun (WGS) entry which is preliminary data.</text>
</comment>
<proteinExistence type="predicted"/>
<dbReference type="GO" id="GO:0007168">
    <property type="term" value="P:receptor guanylyl cyclase signaling pathway"/>
    <property type="evidence" value="ECO:0007669"/>
    <property type="project" value="TreeGrafter"/>
</dbReference>
<evidence type="ECO:0000256" key="12">
    <source>
        <dbReference type="SAM" id="Phobius"/>
    </source>
</evidence>
<name>A0A1W0X7Y7_HYPEX</name>
<keyword evidence="9" id="KW-0456">Lyase</keyword>
<dbReference type="GO" id="GO:0005886">
    <property type="term" value="C:plasma membrane"/>
    <property type="evidence" value="ECO:0007669"/>
    <property type="project" value="TreeGrafter"/>
</dbReference>
<dbReference type="Gene3D" id="3.30.70.1230">
    <property type="entry name" value="Nucleotide cyclase"/>
    <property type="match status" value="2"/>
</dbReference>
<evidence type="ECO:0000256" key="4">
    <source>
        <dbReference type="ARBA" id="ARBA00022692"/>
    </source>
</evidence>
<dbReference type="PANTHER" id="PTHR11920:SF335">
    <property type="entry name" value="GUANYLATE CYCLASE"/>
    <property type="match status" value="1"/>
</dbReference>
<sequence>MNLLLVMLYWIVLSGLGSVNPTKLKVTIRSGGATLPASVYKSWKQVYQAYRQLYSMVDLSYQPVGQDQALRRFQSGEYHYAGLNDDLTDVQYNNVTFADYQLFPTFAMPISIAYNVPEISENADIAGDFSSGRQSLGNMNLTRENVLGIFNGTIKYWNDSLLVADNAGLAEVHHRIIVAVRKDAAGATGIFTRALAAFSTDDNNRFSSFSDGCSKSGIPIKWNPSMNIQCVTQNLGLAFYILNTKYSIGYAGSSEARDAQIPDARLLNQENRWTRPSVRTVQGAMDNVSTDLGTRLTGSLVNAPGPLSYPIAGYTYILIRRTTMVNCTAAMELYRMFAYLLEDDFAQSIVADTINTPLSPIVRKQVVQHALNEMRCQGQLVQDLVAVAISIEDGSYDAWKLPVIIVCALIGVALVMLTTFFIYVKYTQNRSAIRNTFIIALNPIEPVTAKSTGSLPTMSIASTNPSKAQTHDTIEWATGTGSGVVKVQSGEQFLVRTICSHLIPDTMQWSAKIMLVKLKEKISHANILKLIGVSLHDEKWKMVTNCPGKGRLQDILHAGKYHLEAVFRYSILADLADGMIYLHKNGLVHGQLTSNSCYIDARWNVVVGDWEQYALHQAQRVQFIAFENLYSEANAEPERDIANYSEYLKSLYWSAPEAITRDYNDIFIVSTPEKPADVYSYGIIAFEVFTDMLPYENTIELDAISRPHLVLAAIKVDNLRPKIPADALQNSVSVTNLITSTWRREAVQRPTFFEIQKLVKAANPKHRSIVDSMMQAVENYALSLEEKVAERTRELEKLTANMESLLHSMLPASIADKLAKGHNVEPEFYESSTLFFSDIVGFTSLAAASSPIDIVTLLNDLYSAFDGVIQRFDVYKVETIGDSYMCISGLPNRNGKLELIPEQLWQVVGITMPRYCLFGDTVNTASRMESTSLPMRIQISEATQFLLDSLKIYNIIARGQFVVKGKGMMKTYWLVGKDGYHNQLPTFDATQDDQLILLLDEAQLK</sequence>
<organism evidence="16 17">
    <name type="scientific">Hypsibius exemplaris</name>
    <name type="common">Freshwater tardigrade</name>
    <dbReference type="NCBI Taxonomy" id="2072580"/>
    <lineage>
        <taxon>Eukaryota</taxon>
        <taxon>Metazoa</taxon>
        <taxon>Ecdysozoa</taxon>
        <taxon>Tardigrada</taxon>
        <taxon>Eutardigrada</taxon>
        <taxon>Parachela</taxon>
        <taxon>Hypsibioidea</taxon>
        <taxon>Hypsibiidae</taxon>
        <taxon>Hypsibius</taxon>
    </lineage>
</organism>
<dbReference type="EMBL" id="MTYJ01000010">
    <property type="protein sequence ID" value="OQV23666.1"/>
    <property type="molecule type" value="Genomic_DNA"/>
</dbReference>
<dbReference type="GO" id="GO:0004016">
    <property type="term" value="F:adenylate cyclase activity"/>
    <property type="evidence" value="ECO:0007669"/>
    <property type="project" value="TreeGrafter"/>
</dbReference>
<dbReference type="SUPFAM" id="SSF56112">
    <property type="entry name" value="Protein kinase-like (PK-like)"/>
    <property type="match status" value="1"/>
</dbReference>
<dbReference type="GO" id="GO:0001653">
    <property type="term" value="F:peptide receptor activity"/>
    <property type="evidence" value="ECO:0007669"/>
    <property type="project" value="TreeGrafter"/>
</dbReference>
<dbReference type="Gene3D" id="3.40.190.10">
    <property type="entry name" value="Periplasmic binding protein-like II"/>
    <property type="match status" value="2"/>
</dbReference>
<dbReference type="InterPro" id="IPR000719">
    <property type="entry name" value="Prot_kinase_dom"/>
</dbReference>
<comment type="subcellular location">
    <subcellularLocation>
        <location evidence="2">Membrane</location>
        <topology evidence="2">Single-pass membrane protein</topology>
    </subcellularLocation>
</comment>
<keyword evidence="4 12" id="KW-0812">Transmembrane</keyword>
<keyword evidence="13" id="KW-0732">Signal</keyword>
<comment type="catalytic activity">
    <reaction evidence="1">
        <text>GTP = 3',5'-cyclic GMP + diphosphate</text>
        <dbReference type="Rhea" id="RHEA:13665"/>
        <dbReference type="ChEBI" id="CHEBI:33019"/>
        <dbReference type="ChEBI" id="CHEBI:37565"/>
        <dbReference type="ChEBI" id="CHEBI:57746"/>
        <dbReference type="EC" id="4.6.1.2"/>
    </reaction>
</comment>
<feature type="domain" description="Guanylate cyclase" evidence="15">
    <location>
        <begin position="833"/>
        <end position="929"/>
    </location>
</feature>
<evidence type="ECO:0000256" key="3">
    <source>
        <dbReference type="ARBA" id="ARBA00012202"/>
    </source>
</evidence>
<accession>A0A1W0X7Y7</accession>
<dbReference type="OrthoDB" id="6226411at2759"/>
<keyword evidence="17" id="KW-1185">Reference proteome</keyword>
<evidence type="ECO:0000256" key="11">
    <source>
        <dbReference type="SAM" id="Coils"/>
    </source>
</evidence>
<dbReference type="SUPFAM" id="SSF53850">
    <property type="entry name" value="Periplasmic binding protein-like II"/>
    <property type="match status" value="1"/>
</dbReference>
<dbReference type="GO" id="GO:0004672">
    <property type="term" value="F:protein kinase activity"/>
    <property type="evidence" value="ECO:0007669"/>
    <property type="project" value="InterPro"/>
</dbReference>
<evidence type="ECO:0000259" key="15">
    <source>
        <dbReference type="PROSITE" id="PS50125"/>
    </source>
</evidence>
<evidence type="ECO:0000313" key="16">
    <source>
        <dbReference type="EMBL" id="OQV23666.1"/>
    </source>
</evidence>
<dbReference type="SUPFAM" id="SSF55073">
    <property type="entry name" value="Nucleotide cyclase"/>
    <property type="match status" value="1"/>
</dbReference>
<dbReference type="Proteomes" id="UP000192578">
    <property type="component" value="Unassembled WGS sequence"/>
</dbReference>
<feature type="transmembrane region" description="Helical" evidence="12">
    <location>
        <begin position="401"/>
        <end position="424"/>
    </location>
</feature>
<evidence type="ECO:0000256" key="13">
    <source>
        <dbReference type="SAM" id="SignalP"/>
    </source>
</evidence>
<keyword evidence="11" id="KW-0175">Coiled coil</keyword>
<dbReference type="Pfam" id="PF00211">
    <property type="entry name" value="Guanylate_cyc"/>
    <property type="match status" value="2"/>
</dbReference>
<dbReference type="GO" id="GO:0004383">
    <property type="term" value="F:guanylate cyclase activity"/>
    <property type="evidence" value="ECO:0007669"/>
    <property type="project" value="UniProtKB-EC"/>
</dbReference>
<feature type="signal peptide" evidence="13">
    <location>
        <begin position="1"/>
        <end position="21"/>
    </location>
</feature>
<evidence type="ECO:0000313" key="17">
    <source>
        <dbReference type="Proteomes" id="UP000192578"/>
    </source>
</evidence>
<feature type="domain" description="Protein kinase" evidence="14">
    <location>
        <begin position="470"/>
        <end position="769"/>
    </location>
</feature>
<feature type="coiled-coil region" evidence="11">
    <location>
        <begin position="781"/>
        <end position="808"/>
    </location>
</feature>